<dbReference type="WBParaSite" id="SPAL_0000501000.1">
    <property type="protein sequence ID" value="SPAL_0000501000.1"/>
    <property type="gene ID" value="SPAL_0000501000"/>
</dbReference>
<feature type="region of interest" description="Disordered" evidence="1">
    <location>
        <begin position="61"/>
        <end position="90"/>
    </location>
</feature>
<dbReference type="Proteomes" id="UP000046392">
    <property type="component" value="Unplaced"/>
</dbReference>
<dbReference type="AlphaFoldDB" id="A0A0N5BGA1"/>
<keyword evidence="2" id="KW-1185">Reference proteome</keyword>
<reference evidence="3" key="1">
    <citation type="submission" date="2017-02" db="UniProtKB">
        <authorList>
            <consortium name="WormBaseParasite"/>
        </authorList>
    </citation>
    <scope>IDENTIFICATION</scope>
</reference>
<evidence type="ECO:0000313" key="3">
    <source>
        <dbReference type="WBParaSite" id="SPAL_0000501000.1"/>
    </source>
</evidence>
<evidence type="ECO:0000256" key="1">
    <source>
        <dbReference type="SAM" id="MobiDB-lite"/>
    </source>
</evidence>
<accession>A0A0N5BGA1</accession>
<sequence>MTLNGVYEKFIKYMISRLGNNNIQSVKNEMEGRSLRQLPLETLPKMDEELTHALQWNVTSMSRSVSQTPERNQSLNFASVPRDSSSSLGSVGSDAFKDCIEALNLIIGDISTKTSPQENNDEVQIGGGRPKKGVKFNKEIEPPILELLY</sequence>
<feature type="compositionally biased region" description="Low complexity" evidence="1">
    <location>
        <begin position="79"/>
        <end position="90"/>
    </location>
</feature>
<protein>
    <submittedName>
        <fullName evidence="3">Uncharacterized protein</fullName>
    </submittedName>
</protein>
<feature type="compositionally biased region" description="Polar residues" evidence="1">
    <location>
        <begin position="61"/>
        <end position="77"/>
    </location>
</feature>
<evidence type="ECO:0000313" key="2">
    <source>
        <dbReference type="Proteomes" id="UP000046392"/>
    </source>
</evidence>
<proteinExistence type="predicted"/>
<organism evidence="2 3">
    <name type="scientific">Strongyloides papillosus</name>
    <name type="common">Intestinal threadworm</name>
    <dbReference type="NCBI Taxonomy" id="174720"/>
    <lineage>
        <taxon>Eukaryota</taxon>
        <taxon>Metazoa</taxon>
        <taxon>Ecdysozoa</taxon>
        <taxon>Nematoda</taxon>
        <taxon>Chromadorea</taxon>
        <taxon>Rhabditida</taxon>
        <taxon>Tylenchina</taxon>
        <taxon>Panagrolaimomorpha</taxon>
        <taxon>Strongyloidoidea</taxon>
        <taxon>Strongyloididae</taxon>
        <taxon>Strongyloides</taxon>
    </lineage>
</organism>
<name>A0A0N5BGA1_STREA</name>
<feature type="region of interest" description="Disordered" evidence="1">
    <location>
        <begin position="113"/>
        <end position="134"/>
    </location>
</feature>